<proteinExistence type="predicted"/>
<organism evidence="2 3">
    <name type="scientific">Gloeobacter morelensis MG652769</name>
    <dbReference type="NCBI Taxonomy" id="2781736"/>
    <lineage>
        <taxon>Bacteria</taxon>
        <taxon>Bacillati</taxon>
        <taxon>Cyanobacteriota</taxon>
        <taxon>Cyanophyceae</taxon>
        <taxon>Gloeobacterales</taxon>
        <taxon>Gloeobacteraceae</taxon>
        <taxon>Gloeobacter</taxon>
        <taxon>Gloeobacter morelensis</taxon>
    </lineage>
</organism>
<protein>
    <submittedName>
        <fullName evidence="2">TIGR03032 family protein</fullName>
    </submittedName>
</protein>
<keyword evidence="3" id="KW-1185">Reference proteome</keyword>
<dbReference type="Pfam" id="PF16261">
    <property type="entry name" value="DUF4915"/>
    <property type="match status" value="1"/>
</dbReference>
<dbReference type="EMBL" id="CP063845">
    <property type="protein sequence ID" value="UFP93491.1"/>
    <property type="molecule type" value="Genomic_DNA"/>
</dbReference>
<name>A0ABY3PIJ2_9CYAN</name>
<sequence>MTTSNTNTANTADAANASAGEAPVTFVHSPSFAELLDRLGVTLALTTYQAGKLCFISTYQNRLRLLMRTYNKAMGLFPHDQGMVLATRNQIWSFVKAPQLLAAHYPDRDYDNLYLPQCSFVTGDVAAHDVFLVDGEIHLVNTLFSCLARVSQTRSFVPTWKPSFISRLAPEDRCHFNSVALDSGKPRYAVALGATDYAAGWRADKNNGGCAIDIASNEVIYKGFAMPHSPRLYQRQLWVLNSGRGELGTLDVQAGKWQSIVQLPGFLRGLGIWGWYAFVGLSKVREKATFGGTPIDNSGSLQCGVQVVNLKTGTVEAWLTFDTGIEEIYDVQLINGCRHPFVLGFQKEDINRVFNYQNL</sequence>
<feature type="domain" description="Conserved hypothetical protein CHP03032" evidence="1">
    <location>
        <begin position="31"/>
        <end position="343"/>
    </location>
</feature>
<reference evidence="2 3" key="1">
    <citation type="journal article" date="2021" name="Genome Biol. Evol.">
        <title>Complete Genome Sequencing of a Novel Gloeobacter Species from a Waterfall Cave in Mexico.</title>
        <authorList>
            <person name="Saw J.H."/>
            <person name="Cardona T."/>
            <person name="Montejano G."/>
        </authorList>
    </citation>
    <scope>NUCLEOTIDE SEQUENCE [LARGE SCALE GENOMIC DNA]</scope>
    <source>
        <strain evidence="2">MG652769</strain>
    </source>
</reference>
<evidence type="ECO:0000259" key="1">
    <source>
        <dbReference type="Pfam" id="PF16261"/>
    </source>
</evidence>
<dbReference type="NCBIfam" id="TIGR03032">
    <property type="entry name" value="TIGR03032 family protein"/>
    <property type="match status" value="1"/>
</dbReference>
<dbReference type="RefSeq" id="WP_230840514.1">
    <property type="nucleotide sequence ID" value="NZ_CP063845.1"/>
</dbReference>
<gene>
    <name evidence="2" type="ORF">ISF26_17075</name>
</gene>
<dbReference type="Proteomes" id="UP001054846">
    <property type="component" value="Chromosome"/>
</dbReference>
<accession>A0ABY3PIJ2</accession>
<dbReference type="SUPFAM" id="SSF63825">
    <property type="entry name" value="YWTD domain"/>
    <property type="match status" value="1"/>
</dbReference>
<evidence type="ECO:0000313" key="3">
    <source>
        <dbReference type="Proteomes" id="UP001054846"/>
    </source>
</evidence>
<evidence type="ECO:0000313" key="2">
    <source>
        <dbReference type="EMBL" id="UFP93491.1"/>
    </source>
</evidence>
<dbReference type="InterPro" id="IPR017481">
    <property type="entry name" value="CHP03032"/>
</dbReference>